<dbReference type="RefSeq" id="WP_344907256.1">
    <property type="nucleotide sequence ID" value="NZ_BAAAYO010000005.1"/>
</dbReference>
<sequence>MPLFAVYYDTKRLTKPGTEYEARMDLIRLQAMFLNLKIEECRKSLAARAVVPGKGGAGRF</sequence>
<gene>
    <name evidence="1" type="ORF">ACFFNY_02420</name>
</gene>
<evidence type="ECO:0000313" key="1">
    <source>
        <dbReference type="EMBL" id="MFB9750413.1"/>
    </source>
</evidence>
<name>A0ABV5VQG7_9BACL</name>
<accession>A0ABV5VQG7</accession>
<protein>
    <submittedName>
        <fullName evidence="1">Uncharacterized protein</fullName>
    </submittedName>
</protein>
<comment type="caution">
    <text evidence="1">The sequence shown here is derived from an EMBL/GenBank/DDBJ whole genome shotgun (WGS) entry which is preliminary data.</text>
</comment>
<organism evidence="1 2">
    <name type="scientific">Paenibacillus hodogayensis</name>
    <dbReference type="NCBI Taxonomy" id="279208"/>
    <lineage>
        <taxon>Bacteria</taxon>
        <taxon>Bacillati</taxon>
        <taxon>Bacillota</taxon>
        <taxon>Bacilli</taxon>
        <taxon>Bacillales</taxon>
        <taxon>Paenibacillaceae</taxon>
        <taxon>Paenibacillus</taxon>
    </lineage>
</organism>
<dbReference type="Proteomes" id="UP001589619">
    <property type="component" value="Unassembled WGS sequence"/>
</dbReference>
<reference evidence="1 2" key="1">
    <citation type="submission" date="2024-09" db="EMBL/GenBank/DDBJ databases">
        <authorList>
            <person name="Sun Q."/>
            <person name="Mori K."/>
        </authorList>
    </citation>
    <scope>NUCLEOTIDE SEQUENCE [LARGE SCALE GENOMIC DNA]</scope>
    <source>
        <strain evidence="1 2">JCM 12520</strain>
    </source>
</reference>
<proteinExistence type="predicted"/>
<dbReference type="EMBL" id="JBHMAG010000003">
    <property type="protein sequence ID" value="MFB9750413.1"/>
    <property type="molecule type" value="Genomic_DNA"/>
</dbReference>
<evidence type="ECO:0000313" key="2">
    <source>
        <dbReference type="Proteomes" id="UP001589619"/>
    </source>
</evidence>
<keyword evidence="2" id="KW-1185">Reference proteome</keyword>